<evidence type="ECO:0000313" key="2">
    <source>
        <dbReference type="EMBL" id="MFC5915308.1"/>
    </source>
</evidence>
<accession>A0ABW1GMI9</accession>
<dbReference type="Proteomes" id="UP001596200">
    <property type="component" value="Unassembled WGS sequence"/>
</dbReference>
<sequence length="244" mass="27911">MDAQDLAQLEDKEFEQMLTSNIHPPTRDARTWAAIIHPDNLPRARKILTHVHERTASVLRRRKTEREEFRIECFARGEAGKREWFATRADFESLRRRTANFHQRVQRAITELGQEQRNVNRAQSHNAGQQSRETLRELAVAVQRHQAVHARNGGGAEQVDHELWQHLDRLTVPTGPGQHPTTLRTMLSIYWTDTHPLDDDPGPRTRTEQVTRGAPAAHPGVPQARRADDQGDRTTCVRPLDPPG</sequence>
<protein>
    <submittedName>
        <fullName evidence="2">Uncharacterized protein</fullName>
    </submittedName>
</protein>
<feature type="compositionally biased region" description="Basic and acidic residues" evidence="1">
    <location>
        <begin position="195"/>
        <end position="209"/>
    </location>
</feature>
<reference evidence="3" key="1">
    <citation type="journal article" date="2019" name="Int. J. Syst. Evol. Microbiol.">
        <title>The Global Catalogue of Microorganisms (GCM) 10K type strain sequencing project: providing services to taxonomists for standard genome sequencing and annotation.</title>
        <authorList>
            <consortium name="The Broad Institute Genomics Platform"/>
            <consortium name="The Broad Institute Genome Sequencing Center for Infectious Disease"/>
            <person name="Wu L."/>
            <person name="Ma J."/>
        </authorList>
    </citation>
    <scope>NUCLEOTIDE SEQUENCE [LARGE SCALE GENOMIC DNA]</scope>
    <source>
        <strain evidence="3">JCM 4147</strain>
    </source>
</reference>
<feature type="region of interest" description="Disordered" evidence="1">
    <location>
        <begin position="194"/>
        <end position="244"/>
    </location>
</feature>
<keyword evidence="3" id="KW-1185">Reference proteome</keyword>
<comment type="caution">
    <text evidence="2">The sequence shown here is derived from an EMBL/GenBank/DDBJ whole genome shotgun (WGS) entry which is preliminary data.</text>
</comment>
<name>A0ABW1GMI9_9ACTN</name>
<dbReference type="EMBL" id="JBHSPU010000016">
    <property type="protein sequence ID" value="MFC5915308.1"/>
    <property type="molecule type" value="Genomic_DNA"/>
</dbReference>
<proteinExistence type="predicted"/>
<evidence type="ECO:0000313" key="3">
    <source>
        <dbReference type="Proteomes" id="UP001596200"/>
    </source>
</evidence>
<evidence type="ECO:0000256" key="1">
    <source>
        <dbReference type="SAM" id="MobiDB-lite"/>
    </source>
</evidence>
<gene>
    <name evidence="2" type="ORF">ACFP1B_18040</name>
</gene>
<dbReference type="RefSeq" id="WP_344511168.1">
    <property type="nucleotide sequence ID" value="NZ_BAAATU010000019.1"/>
</dbReference>
<organism evidence="2 3">
    <name type="scientific">Streptomyces pulveraceus</name>
    <dbReference type="NCBI Taxonomy" id="68258"/>
    <lineage>
        <taxon>Bacteria</taxon>
        <taxon>Bacillati</taxon>
        <taxon>Actinomycetota</taxon>
        <taxon>Actinomycetes</taxon>
        <taxon>Kitasatosporales</taxon>
        <taxon>Streptomycetaceae</taxon>
        <taxon>Streptomyces</taxon>
    </lineage>
</organism>